<evidence type="ECO:0000313" key="1">
    <source>
        <dbReference type="EMBL" id="AAD12456.1"/>
    </source>
</evidence>
<accession>Q49296</accession>
<proteinExistence type="predicted"/>
<dbReference type="AlphaFoldDB" id="Q49296"/>
<sequence length="110" mass="12655">ISFSSKKKYLSINFDNTLSKASNVFFWRIENKLETKKISDETSPKLIEKTEKIIKKIKTSFPARFCLIPSCWAIVNENTGVPNVVPTVTNVVRIGHCCLIKLKMPFWFTN</sequence>
<dbReference type="EMBL" id="U02174">
    <property type="protein sequence ID" value="AAD12456.1"/>
    <property type="molecule type" value="Genomic_DNA"/>
</dbReference>
<reference evidence="1" key="1">
    <citation type="thesis" date="1992" institute="Microbiology and Immunology" country="University of North Carolina Medical School">
        <title>Characterization and analysis of the Mycoplasma genitalium genome.</title>
        <authorList>
            <person name="Peterson S.N."/>
        </authorList>
    </citation>
    <scope>NUCLEOTIDE SEQUENCE</scope>
</reference>
<name>Q49296_MYCGT</name>
<feature type="non-terminal residue" evidence="1">
    <location>
        <position position="1"/>
    </location>
</feature>
<organism evidence="1">
    <name type="scientific">Mycoplasmoides genitalium</name>
    <name type="common">Mycoplasma genitalium</name>
    <dbReference type="NCBI Taxonomy" id="2097"/>
    <lineage>
        <taxon>Bacteria</taxon>
        <taxon>Bacillati</taxon>
        <taxon>Mycoplasmatota</taxon>
        <taxon>Mycoplasmoidales</taxon>
        <taxon>Mycoplasmoidaceae</taxon>
        <taxon>Mycoplasmoides</taxon>
    </lineage>
</organism>
<feature type="non-terminal residue" evidence="1">
    <location>
        <position position="110"/>
    </location>
</feature>
<protein>
    <submittedName>
        <fullName evidence="1">Uncharacterized protein</fullName>
    </submittedName>
</protein>
<reference evidence="1" key="2">
    <citation type="journal article" date="1993" name="J. Bacteriol.">
        <title>A survey of the Mycoplasma genitalium genome by using random sequencing.</title>
        <authorList>
            <person name="Peterson S.N."/>
            <person name="Hu P.-C."/>
            <person name="Bott K.F."/>
            <person name="Hutchison C.A. III"/>
        </authorList>
    </citation>
    <scope>NUCLEOTIDE SEQUENCE</scope>
</reference>